<keyword evidence="2" id="KW-1185">Reference proteome</keyword>
<dbReference type="AlphaFoldDB" id="A0A1M6EN03"/>
<reference evidence="1 2" key="1">
    <citation type="submission" date="2016-11" db="EMBL/GenBank/DDBJ databases">
        <authorList>
            <person name="Jaros S."/>
            <person name="Januszkiewicz K."/>
            <person name="Wedrychowicz H."/>
        </authorList>
    </citation>
    <scope>NUCLEOTIDE SEQUENCE [LARGE SCALE GENOMIC DNA]</scope>
    <source>
        <strain evidence="1 2">DSM 100565</strain>
    </source>
</reference>
<name>A0A1M6EN03_9RHOB</name>
<proteinExistence type="predicted"/>
<sequence>MRAALLLGLLGLAACGPRPPMTPEAAAAYCEGRARAAAGPTGAIAVGVNNRTGFESGISVGLSSDYLAGRDPAAVYVACMQDRTGAIPAAVPAF</sequence>
<gene>
    <name evidence="1" type="ORF">SAMN05444417_2083</name>
</gene>
<dbReference type="PROSITE" id="PS51257">
    <property type="entry name" value="PROKAR_LIPOPROTEIN"/>
    <property type="match status" value="1"/>
</dbReference>
<dbReference type="RefSeq" id="WP_073329585.1">
    <property type="nucleotide sequence ID" value="NZ_FQYO01000003.1"/>
</dbReference>
<dbReference type="Proteomes" id="UP000184292">
    <property type="component" value="Unassembled WGS sequence"/>
</dbReference>
<organism evidence="1 2">
    <name type="scientific">Wenxinia saemankumensis</name>
    <dbReference type="NCBI Taxonomy" id="1447782"/>
    <lineage>
        <taxon>Bacteria</taxon>
        <taxon>Pseudomonadati</taxon>
        <taxon>Pseudomonadota</taxon>
        <taxon>Alphaproteobacteria</taxon>
        <taxon>Rhodobacterales</taxon>
        <taxon>Roseobacteraceae</taxon>
        <taxon>Wenxinia</taxon>
    </lineage>
</organism>
<dbReference type="EMBL" id="FQYO01000003">
    <property type="protein sequence ID" value="SHI86882.1"/>
    <property type="molecule type" value="Genomic_DNA"/>
</dbReference>
<dbReference type="STRING" id="1447782.SAMN05444417_2083"/>
<evidence type="ECO:0000313" key="2">
    <source>
        <dbReference type="Proteomes" id="UP000184292"/>
    </source>
</evidence>
<dbReference type="OrthoDB" id="7691501at2"/>
<evidence type="ECO:0008006" key="3">
    <source>
        <dbReference type="Google" id="ProtNLM"/>
    </source>
</evidence>
<evidence type="ECO:0000313" key="1">
    <source>
        <dbReference type="EMBL" id="SHI86882.1"/>
    </source>
</evidence>
<protein>
    <recommendedName>
        <fullName evidence="3">Lipoprotein</fullName>
    </recommendedName>
</protein>
<accession>A0A1M6EN03</accession>